<evidence type="ECO:0000256" key="3">
    <source>
        <dbReference type="ARBA" id="ARBA00022722"/>
    </source>
</evidence>
<feature type="compositionally biased region" description="Basic and acidic residues" evidence="7">
    <location>
        <begin position="50"/>
        <end position="59"/>
    </location>
</feature>
<feature type="domain" description="Integrase catalytic" evidence="8">
    <location>
        <begin position="432"/>
        <end position="596"/>
    </location>
</feature>
<dbReference type="Gene3D" id="3.30.420.10">
    <property type="entry name" value="Ribonuclease H-like superfamily/Ribonuclease H"/>
    <property type="match status" value="1"/>
</dbReference>
<evidence type="ECO:0000256" key="4">
    <source>
        <dbReference type="ARBA" id="ARBA00022759"/>
    </source>
</evidence>
<keyword evidence="4" id="KW-0255">Endonuclease</keyword>
<evidence type="ECO:0000313" key="10">
    <source>
        <dbReference type="Proteomes" id="UP000265515"/>
    </source>
</evidence>
<dbReference type="GO" id="GO:0015074">
    <property type="term" value="P:DNA integration"/>
    <property type="evidence" value="ECO:0007669"/>
    <property type="project" value="InterPro"/>
</dbReference>
<name>A0A388KHB0_CHABU</name>
<dbReference type="PANTHER" id="PTHR37984:SF5">
    <property type="entry name" value="PROTEIN NYNRIN-LIKE"/>
    <property type="match status" value="1"/>
</dbReference>
<proteinExistence type="predicted"/>
<reference evidence="9 10" key="1">
    <citation type="journal article" date="2018" name="Cell">
        <title>The Chara Genome: Secondary Complexity and Implications for Plant Terrestrialization.</title>
        <authorList>
            <person name="Nishiyama T."/>
            <person name="Sakayama H."/>
            <person name="Vries J.D."/>
            <person name="Buschmann H."/>
            <person name="Saint-Marcoux D."/>
            <person name="Ullrich K.K."/>
            <person name="Haas F.B."/>
            <person name="Vanderstraeten L."/>
            <person name="Becker D."/>
            <person name="Lang D."/>
            <person name="Vosolsobe S."/>
            <person name="Rombauts S."/>
            <person name="Wilhelmsson P.K.I."/>
            <person name="Janitza P."/>
            <person name="Kern R."/>
            <person name="Heyl A."/>
            <person name="Rumpler F."/>
            <person name="Villalobos L.I.A.C."/>
            <person name="Clay J.M."/>
            <person name="Skokan R."/>
            <person name="Toyoda A."/>
            <person name="Suzuki Y."/>
            <person name="Kagoshima H."/>
            <person name="Schijlen E."/>
            <person name="Tajeshwar N."/>
            <person name="Catarino B."/>
            <person name="Hetherington A.J."/>
            <person name="Saltykova A."/>
            <person name="Bonnot C."/>
            <person name="Breuninger H."/>
            <person name="Symeonidi A."/>
            <person name="Radhakrishnan G.V."/>
            <person name="Van Nieuwerburgh F."/>
            <person name="Deforce D."/>
            <person name="Chang C."/>
            <person name="Karol K.G."/>
            <person name="Hedrich R."/>
            <person name="Ulvskov P."/>
            <person name="Glockner G."/>
            <person name="Delwiche C.F."/>
            <person name="Petrasek J."/>
            <person name="Van de Peer Y."/>
            <person name="Friml J."/>
            <person name="Beilby M."/>
            <person name="Dolan L."/>
            <person name="Kohara Y."/>
            <person name="Sugano S."/>
            <person name="Fujiyama A."/>
            <person name="Delaux P.-M."/>
            <person name="Quint M."/>
            <person name="TheiBen G."/>
            <person name="Hagemann M."/>
            <person name="Harholt J."/>
            <person name="Dunand C."/>
            <person name="Zachgo S."/>
            <person name="Langdale J."/>
            <person name="Maumus F."/>
            <person name="Straeten D.V.D."/>
            <person name="Gould S.B."/>
            <person name="Rensing S.A."/>
        </authorList>
    </citation>
    <scope>NUCLEOTIDE SEQUENCE [LARGE SCALE GENOMIC DNA]</scope>
    <source>
        <strain evidence="9 10">S276</strain>
    </source>
</reference>
<dbReference type="Pfam" id="PF17917">
    <property type="entry name" value="RT_RNaseH"/>
    <property type="match status" value="1"/>
</dbReference>
<dbReference type="PROSITE" id="PS50994">
    <property type="entry name" value="INTEGRASE"/>
    <property type="match status" value="1"/>
</dbReference>
<evidence type="ECO:0000259" key="8">
    <source>
        <dbReference type="PROSITE" id="PS50994"/>
    </source>
</evidence>
<gene>
    <name evidence="9" type="ORF">CBR_g4110</name>
</gene>
<keyword evidence="2" id="KW-0548">Nucleotidyltransferase</keyword>
<sequence>MESVTAPLLAVEEGISAGLKFASTSIYDRRGKFSRSRGESWQKWEKGEHHHCHHYEEQQHQQQPQQATREDGSLRPEACAGHLHNGDKNERDREIGRKLQDLIIEEERIQEKKQGITFAEHQSNGGVWGTKAEVRVDGNLLEKLLKLLRIARAEGALILIFLAVIDVLVTSYVGTVTGSFYKALVDQDLAQEGLKLRPVEYMSKKMPSQKLAKSTYEKELYAVFKALTHWRHYLLGRFFILRTDHQTLKWMRTQPVLSDALKCWIEVIEQYDFDRQYLKGEYNKVADALSRRPDFSGALITEFSLMDNVTQSLMEAYREDQFMFEIIRRLEAKDKKTSAEFELVNGLLFLEKAGNKRLCVPNSKSLRSLFLGECHDATSHFGYKKTAANLLQRFWWPTMMRDAQLYVETCQVCQRDKPRTQAPLGLLKPLPIPERPGKSLSMDFMDTLVTSKSGMRQIFVIVDRFSKYARLIAMPETAKTEYVIRLFKENRVRDFGLPKSIVSDRDVRFTSELWKAAAAEQGTQLQMTSGNHPEANGQAEQMNRAVQHLLRHYIKPNQVDWDEKLALVASLYNNVVHSATGCSSGGGPGSGGCESSGLGGRRLACEMSSKWAVGLLVAYLSAPEASTSCLKVGSFLRCEFLEAAREGGRGRAAGAFSLLHPHKVDGGEFVRGERGGVEWVGEDVGVGGGELVRGGAGGGVLGGDVVEEARTGRGRWKCGLVGGEDAVDLEGPSEEVGEGHGWLMVETDVLMSSMDDWRDVIMRKRAARSMAALGAGVCSPVRLRAMLSTESVRMPDISMRDDWAMVGEEAVVAAAEELAADEVDAAAAAAASATTCWEFLVERGMPGGGGPFYKSIQRR</sequence>
<evidence type="ECO:0000256" key="2">
    <source>
        <dbReference type="ARBA" id="ARBA00022695"/>
    </source>
</evidence>
<evidence type="ECO:0000256" key="5">
    <source>
        <dbReference type="ARBA" id="ARBA00022801"/>
    </source>
</evidence>
<organism evidence="9 10">
    <name type="scientific">Chara braunii</name>
    <name type="common">Braun's stonewort</name>
    <dbReference type="NCBI Taxonomy" id="69332"/>
    <lineage>
        <taxon>Eukaryota</taxon>
        <taxon>Viridiplantae</taxon>
        <taxon>Streptophyta</taxon>
        <taxon>Charophyceae</taxon>
        <taxon>Charales</taxon>
        <taxon>Characeae</taxon>
        <taxon>Chara</taxon>
    </lineage>
</organism>
<dbReference type="InterPro" id="IPR041373">
    <property type="entry name" value="RT_RNaseH"/>
</dbReference>
<dbReference type="PANTHER" id="PTHR37984">
    <property type="entry name" value="PROTEIN CBG26694"/>
    <property type="match status" value="1"/>
</dbReference>
<dbReference type="AlphaFoldDB" id="A0A388KHB0"/>
<evidence type="ECO:0000313" key="9">
    <source>
        <dbReference type="EMBL" id="GBG69416.1"/>
    </source>
</evidence>
<keyword evidence="1" id="KW-0808">Transferase</keyword>
<dbReference type="InterPro" id="IPR043502">
    <property type="entry name" value="DNA/RNA_pol_sf"/>
</dbReference>
<dbReference type="InterPro" id="IPR050951">
    <property type="entry name" value="Retrovirus_Pol_polyprotein"/>
</dbReference>
<protein>
    <recommendedName>
        <fullName evidence="8">Integrase catalytic domain-containing protein</fullName>
    </recommendedName>
</protein>
<dbReference type="Pfam" id="PF17921">
    <property type="entry name" value="Integrase_H2C2"/>
    <property type="match status" value="1"/>
</dbReference>
<dbReference type="SUPFAM" id="SSF53098">
    <property type="entry name" value="Ribonuclease H-like"/>
    <property type="match status" value="1"/>
</dbReference>
<dbReference type="InterPro" id="IPR001584">
    <property type="entry name" value="Integrase_cat-core"/>
</dbReference>
<feature type="region of interest" description="Disordered" evidence="7">
    <location>
        <begin position="50"/>
        <end position="91"/>
    </location>
</feature>
<evidence type="ECO:0000256" key="7">
    <source>
        <dbReference type="SAM" id="MobiDB-lite"/>
    </source>
</evidence>
<dbReference type="Pfam" id="PF00665">
    <property type="entry name" value="rve"/>
    <property type="match status" value="1"/>
</dbReference>
<dbReference type="Proteomes" id="UP000265515">
    <property type="component" value="Unassembled WGS sequence"/>
</dbReference>
<keyword evidence="6" id="KW-0695">RNA-directed DNA polymerase</keyword>
<keyword evidence="3" id="KW-0540">Nuclease</keyword>
<keyword evidence="5" id="KW-0378">Hydrolase</keyword>
<dbReference type="InterPro" id="IPR036397">
    <property type="entry name" value="RNaseH_sf"/>
</dbReference>
<dbReference type="EMBL" id="BFEA01000114">
    <property type="protein sequence ID" value="GBG69416.1"/>
    <property type="molecule type" value="Genomic_DNA"/>
</dbReference>
<dbReference type="Gramene" id="GBG69416">
    <property type="protein sequence ID" value="GBG69416"/>
    <property type="gene ID" value="CBR_g4110"/>
</dbReference>
<dbReference type="SUPFAM" id="SSF56672">
    <property type="entry name" value="DNA/RNA polymerases"/>
    <property type="match status" value="1"/>
</dbReference>
<dbReference type="CDD" id="cd09274">
    <property type="entry name" value="RNase_HI_RT_Ty3"/>
    <property type="match status" value="1"/>
</dbReference>
<accession>A0A388KHB0</accession>
<dbReference type="GO" id="GO:0016787">
    <property type="term" value="F:hydrolase activity"/>
    <property type="evidence" value="ECO:0007669"/>
    <property type="project" value="UniProtKB-KW"/>
</dbReference>
<comment type="caution">
    <text evidence="9">The sequence shown here is derived from an EMBL/GenBank/DDBJ whole genome shotgun (WGS) entry which is preliminary data.</text>
</comment>
<dbReference type="GO" id="GO:0003964">
    <property type="term" value="F:RNA-directed DNA polymerase activity"/>
    <property type="evidence" value="ECO:0007669"/>
    <property type="project" value="UniProtKB-KW"/>
</dbReference>
<keyword evidence="10" id="KW-1185">Reference proteome</keyword>
<dbReference type="InterPro" id="IPR041588">
    <property type="entry name" value="Integrase_H2C2"/>
</dbReference>
<evidence type="ECO:0000256" key="6">
    <source>
        <dbReference type="ARBA" id="ARBA00022918"/>
    </source>
</evidence>
<dbReference type="GO" id="GO:0004519">
    <property type="term" value="F:endonuclease activity"/>
    <property type="evidence" value="ECO:0007669"/>
    <property type="project" value="UniProtKB-KW"/>
</dbReference>
<dbReference type="Gene3D" id="1.10.340.70">
    <property type="match status" value="1"/>
</dbReference>
<dbReference type="InterPro" id="IPR012337">
    <property type="entry name" value="RNaseH-like_sf"/>
</dbReference>
<dbReference type="GO" id="GO:0003676">
    <property type="term" value="F:nucleic acid binding"/>
    <property type="evidence" value="ECO:0007669"/>
    <property type="project" value="InterPro"/>
</dbReference>
<dbReference type="OrthoDB" id="407598at2759"/>
<dbReference type="FunFam" id="1.10.340.70:FF:000001">
    <property type="entry name" value="Retrovirus-related Pol polyprotein from transposon gypsy-like Protein"/>
    <property type="match status" value="1"/>
</dbReference>
<evidence type="ECO:0000256" key="1">
    <source>
        <dbReference type="ARBA" id="ARBA00022679"/>
    </source>
</evidence>